<feature type="region of interest" description="Disordered" evidence="1">
    <location>
        <begin position="151"/>
        <end position="180"/>
    </location>
</feature>
<dbReference type="AlphaFoldDB" id="A0A843WLJ3"/>
<organism evidence="2 3">
    <name type="scientific">Colocasia esculenta</name>
    <name type="common">Wild taro</name>
    <name type="synonym">Arum esculentum</name>
    <dbReference type="NCBI Taxonomy" id="4460"/>
    <lineage>
        <taxon>Eukaryota</taxon>
        <taxon>Viridiplantae</taxon>
        <taxon>Streptophyta</taxon>
        <taxon>Embryophyta</taxon>
        <taxon>Tracheophyta</taxon>
        <taxon>Spermatophyta</taxon>
        <taxon>Magnoliopsida</taxon>
        <taxon>Liliopsida</taxon>
        <taxon>Araceae</taxon>
        <taxon>Aroideae</taxon>
        <taxon>Colocasieae</taxon>
        <taxon>Colocasia</taxon>
    </lineage>
</organism>
<dbReference type="Proteomes" id="UP000652761">
    <property type="component" value="Unassembled WGS sequence"/>
</dbReference>
<feature type="compositionally biased region" description="Basic and acidic residues" evidence="1">
    <location>
        <begin position="171"/>
        <end position="180"/>
    </location>
</feature>
<protein>
    <submittedName>
        <fullName evidence="2">Uncharacterized protein</fullName>
    </submittedName>
</protein>
<evidence type="ECO:0000256" key="1">
    <source>
        <dbReference type="SAM" id="MobiDB-lite"/>
    </source>
</evidence>
<reference evidence="2" key="1">
    <citation type="submission" date="2017-07" db="EMBL/GenBank/DDBJ databases">
        <title>Taro Niue Genome Assembly and Annotation.</title>
        <authorList>
            <person name="Atibalentja N."/>
            <person name="Keating K."/>
            <person name="Fields C.J."/>
        </authorList>
    </citation>
    <scope>NUCLEOTIDE SEQUENCE</scope>
    <source>
        <strain evidence="2">Niue_2</strain>
        <tissue evidence="2">Leaf</tissue>
    </source>
</reference>
<feature type="compositionally biased region" description="Basic and acidic residues" evidence="1">
    <location>
        <begin position="151"/>
        <end position="163"/>
    </location>
</feature>
<comment type="caution">
    <text evidence="2">The sequence shown here is derived from an EMBL/GenBank/DDBJ whole genome shotgun (WGS) entry which is preliminary data.</text>
</comment>
<keyword evidence="3" id="KW-1185">Reference proteome</keyword>
<evidence type="ECO:0000313" key="3">
    <source>
        <dbReference type="Proteomes" id="UP000652761"/>
    </source>
</evidence>
<sequence>MYPSKGRHRVRSERDRVLHRTRLVGQSRELEHDNRPCRIQNVTGGSIVINPENAAYRVVAFSGPAPESEREKNSAWDCEPGLELEEHGMKFDKAFSPRIPLLLGLLLMSIKPQQSVRAGHGGYNQLIDHVGTHGQRRLTEALNKDSLVRQKEYPMESSSKSRESIATCPSKGRDRVRSERDRVLHRMRRVDQSRELERDNRPCRVQNVTGGSVVINPENAAYRAIAFSGPAPESEREKDSAWDCRPGLELEEHGMKLDQAFSPQIPLLLGLLYTSSKPQQCVRAAMEGLRSI</sequence>
<gene>
    <name evidence="2" type="ORF">Taro_038217</name>
</gene>
<proteinExistence type="predicted"/>
<dbReference type="EMBL" id="NMUH01003405">
    <property type="protein sequence ID" value="MQM05405.1"/>
    <property type="molecule type" value="Genomic_DNA"/>
</dbReference>
<accession>A0A843WLJ3</accession>
<name>A0A843WLJ3_COLES</name>
<evidence type="ECO:0000313" key="2">
    <source>
        <dbReference type="EMBL" id="MQM05405.1"/>
    </source>
</evidence>